<dbReference type="EMBL" id="LZPO01107916">
    <property type="protein sequence ID" value="OBS60119.1"/>
    <property type="molecule type" value="Genomic_DNA"/>
</dbReference>
<dbReference type="AlphaFoldDB" id="A0A1A6G2P7"/>
<accession>A0A1A6G2P7</accession>
<comment type="caution">
    <text evidence="1">The sequence shown here is derived from an EMBL/GenBank/DDBJ whole genome shotgun (WGS) entry which is preliminary data.</text>
</comment>
<sequence>RDQGRHIRGRLCASGPRAGAAIKRVDGRAATSLCARLQRLWSVLCSLSVSAELVHPGGTRHGSASCSRFLVVASGIRRRDGI</sequence>
<evidence type="ECO:0000313" key="2">
    <source>
        <dbReference type="Proteomes" id="UP000092124"/>
    </source>
</evidence>
<evidence type="ECO:0000313" key="1">
    <source>
        <dbReference type="EMBL" id="OBS60119.1"/>
    </source>
</evidence>
<protein>
    <submittedName>
        <fullName evidence="1">Uncharacterized protein</fullName>
    </submittedName>
</protein>
<reference evidence="1 2" key="1">
    <citation type="submission" date="2016-06" db="EMBL/GenBank/DDBJ databases">
        <title>The Draft Genome Sequence and Annotation of the Desert Woodrat Neotoma lepida.</title>
        <authorList>
            <person name="Campbell M."/>
            <person name="Oakeson K.F."/>
            <person name="Yandell M."/>
            <person name="Halpert J.R."/>
            <person name="Dearing D."/>
        </authorList>
    </citation>
    <scope>NUCLEOTIDE SEQUENCE [LARGE SCALE GENOMIC DNA]</scope>
    <source>
        <strain evidence="1">417</strain>
        <tissue evidence="1">Liver</tissue>
    </source>
</reference>
<organism evidence="1 2">
    <name type="scientific">Neotoma lepida</name>
    <name type="common">Desert woodrat</name>
    <dbReference type="NCBI Taxonomy" id="56216"/>
    <lineage>
        <taxon>Eukaryota</taxon>
        <taxon>Metazoa</taxon>
        <taxon>Chordata</taxon>
        <taxon>Craniata</taxon>
        <taxon>Vertebrata</taxon>
        <taxon>Euteleostomi</taxon>
        <taxon>Mammalia</taxon>
        <taxon>Eutheria</taxon>
        <taxon>Euarchontoglires</taxon>
        <taxon>Glires</taxon>
        <taxon>Rodentia</taxon>
        <taxon>Myomorpha</taxon>
        <taxon>Muroidea</taxon>
        <taxon>Cricetidae</taxon>
        <taxon>Neotominae</taxon>
        <taxon>Neotoma</taxon>
    </lineage>
</organism>
<name>A0A1A6G2P7_NEOLE</name>
<feature type="non-terminal residue" evidence="1">
    <location>
        <position position="1"/>
    </location>
</feature>
<gene>
    <name evidence="1" type="ORF">A6R68_08746</name>
</gene>
<dbReference type="Proteomes" id="UP000092124">
    <property type="component" value="Unassembled WGS sequence"/>
</dbReference>
<keyword evidence="2" id="KW-1185">Reference proteome</keyword>
<proteinExistence type="predicted"/>